<comment type="caution">
    <text evidence="1">The sequence shown here is derived from an EMBL/GenBank/DDBJ whole genome shotgun (WGS) entry which is preliminary data.</text>
</comment>
<organism evidence="1 2">
    <name type="scientific">Lasallia pustulata</name>
    <dbReference type="NCBI Taxonomy" id="136370"/>
    <lineage>
        <taxon>Eukaryota</taxon>
        <taxon>Fungi</taxon>
        <taxon>Dikarya</taxon>
        <taxon>Ascomycota</taxon>
        <taxon>Pezizomycotina</taxon>
        <taxon>Lecanoromycetes</taxon>
        <taxon>OSLEUM clade</taxon>
        <taxon>Umbilicariomycetidae</taxon>
        <taxon>Umbilicariales</taxon>
        <taxon>Umbilicariaceae</taxon>
        <taxon>Lasallia</taxon>
    </lineage>
</organism>
<protein>
    <submittedName>
        <fullName evidence="1">Uncharacterized protein</fullName>
    </submittedName>
</protein>
<dbReference type="OrthoDB" id="5232280at2759"/>
<dbReference type="EMBL" id="VXIT01000006">
    <property type="protein sequence ID" value="KAA6411857.1"/>
    <property type="molecule type" value="Genomic_DNA"/>
</dbReference>
<reference evidence="1 2" key="1">
    <citation type="submission" date="2019-09" db="EMBL/GenBank/DDBJ databases">
        <title>The hologenome of the rock-dwelling lichen Lasallia pustulata.</title>
        <authorList>
            <person name="Greshake Tzovaras B."/>
            <person name="Segers F."/>
            <person name="Bicker A."/>
            <person name="Dal Grande F."/>
            <person name="Otte J."/>
            <person name="Hankeln T."/>
            <person name="Schmitt I."/>
            <person name="Ebersberger I."/>
        </authorList>
    </citation>
    <scope>NUCLEOTIDE SEQUENCE [LARGE SCALE GENOMIC DNA]</scope>
    <source>
        <strain evidence="1">A1-1</strain>
    </source>
</reference>
<name>A0A5M8PQX7_9LECA</name>
<evidence type="ECO:0000313" key="2">
    <source>
        <dbReference type="Proteomes" id="UP000324767"/>
    </source>
</evidence>
<accession>A0A5M8PQX7</accession>
<gene>
    <name evidence="1" type="ORF">FRX48_04007</name>
</gene>
<sequence>MLIWIATKGEDTFRTNSSDLYSADYEGVGVITLIKTEHALWDDNVIRPARDLRRGFNDLIRTWKIGQEDMEALSELGEEIYPGHQEGNVGEEFQIFLMGYYYKALGSVVDTSRLVYQKVFGSWGWGDPHFFRHILQLTQTRLKTEIYEALSLVNNDTVGFVGKISALTTGLFGGADTPEKLSNLILLDVDTSAIPKIGQGIIKIARSHNVRRRVMENNIDSLDLGGLTSCNPDYTSNTEPAWGYDVNLVLLLYHYKGRLVFKVDPLETEVAIIR</sequence>
<dbReference type="AlphaFoldDB" id="A0A5M8PQX7"/>
<evidence type="ECO:0000313" key="1">
    <source>
        <dbReference type="EMBL" id="KAA6411857.1"/>
    </source>
</evidence>
<proteinExistence type="predicted"/>
<dbReference type="Proteomes" id="UP000324767">
    <property type="component" value="Unassembled WGS sequence"/>
</dbReference>